<reference evidence="10" key="1">
    <citation type="journal article" date="2021" name="Curr. Microbiol.">
        <title>Complete genome of nocamycin-producing strain Saccharothrix syringae NRRL B-16468 reveals the biosynthetic potential for secondary metabolites.</title>
        <authorList>
            <person name="Mo X."/>
            <person name="Yang S."/>
        </authorList>
    </citation>
    <scope>NUCLEOTIDE SEQUENCE [LARGE SCALE GENOMIC DNA]</scope>
    <source>
        <strain evidence="10">ATCC 51364 / DSM 43886 / JCM 6844 / KCTC 9398 / NBRC 14523 / NRRL B-16468 / INA 2240</strain>
    </source>
</reference>
<organism evidence="9 10">
    <name type="scientific">Saccharothrix syringae</name>
    <name type="common">Nocardiopsis syringae</name>
    <dbReference type="NCBI Taxonomy" id="103733"/>
    <lineage>
        <taxon>Bacteria</taxon>
        <taxon>Bacillati</taxon>
        <taxon>Actinomycetota</taxon>
        <taxon>Actinomycetes</taxon>
        <taxon>Pseudonocardiales</taxon>
        <taxon>Pseudonocardiaceae</taxon>
        <taxon>Saccharothrix</taxon>
    </lineage>
</organism>
<feature type="transmembrane region" description="Helical" evidence="7">
    <location>
        <begin position="114"/>
        <end position="134"/>
    </location>
</feature>
<comment type="subcellular location">
    <subcellularLocation>
        <location evidence="1">Membrane</location>
        <topology evidence="1">Multi-pass membrane protein</topology>
    </subcellularLocation>
</comment>
<dbReference type="RefSeq" id="WP_033435061.1">
    <property type="nucleotide sequence ID" value="NZ_CP034550.1"/>
</dbReference>
<feature type="transmembrane region" description="Helical" evidence="7">
    <location>
        <begin position="57"/>
        <end position="74"/>
    </location>
</feature>
<dbReference type="InterPro" id="IPR050638">
    <property type="entry name" value="AA-Vitamin_Transporters"/>
</dbReference>
<evidence type="ECO:0000256" key="2">
    <source>
        <dbReference type="ARBA" id="ARBA00007362"/>
    </source>
</evidence>
<dbReference type="PANTHER" id="PTHR32322:SF2">
    <property type="entry name" value="EAMA DOMAIN-CONTAINING PROTEIN"/>
    <property type="match status" value="1"/>
</dbReference>
<dbReference type="SUPFAM" id="SSF103481">
    <property type="entry name" value="Multidrug resistance efflux transporter EmrE"/>
    <property type="match status" value="2"/>
</dbReference>
<dbReference type="OrthoDB" id="5150004at2"/>
<feature type="region of interest" description="Disordered" evidence="6">
    <location>
        <begin position="1"/>
        <end position="20"/>
    </location>
</feature>
<feature type="transmembrane region" description="Helical" evidence="7">
    <location>
        <begin position="260"/>
        <end position="280"/>
    </location>
</feature>
<dbReference type="InterPro" id="IPR037185">
    <property type="entry name" value="EmrE-like"/>
</dbReference>
<comment type="similarity">
    <text evidence="2">Belongs to the EamA transporter family.</text>
</comment>
<dbReference type="EMBL" id="CP034550">
    <property type="protein sequence ID" value="QFZ21513.1"/>
    <property type="molecule type" value="Genomic_DNA"/>
</dbReference>
<dbReference type="PANTHER" id="PTHR32322">
    <property type="entry name" value="INNER MEMBRANE TRANSPORTER"/>
    <property type="match status" value="1"/>
</dbReference>
<dbReference type="InterPro" id="IPR000620">
    <property type="entry name" value="EamA_dom"/>
</dbReference>
<keyword evidence="3 7" id="KW-0812">Transmembrane</keyword>
<evidence type="ECO:0000256" key="3">
    <source>
        <dbReference type="ARBA" id="ARBA00022692"/>
    </source>
</evidence>
<dbReference type="AlphaFoldDB" id="A0A5Q0H6A9"/>
<dbReference type="Pfam" id="PF00892">
    <property type="entry name" value="EamA"/>
    <property type="match status" value="2"/>
</dbReference>
<keyword evidence="4 7" id="KW-1133">Transmembrane helix</keyword>
<proteinExistence type="inferred from homology"/>
<evidence type="ECO:0000313" key="9">
    <source>
        <dbReference type="EMBL" id="QFZ21513.1"/>
    </source>
</evidence>
<feature type="transmembrane region" description="Helical" evidence="7">
    <location>
        <begin position="27"/>
        <end position="51"/>
    </location>
</feature>
<accession>A0A5Q0H6A9</accession>
<dbReference type="KEGG" id="ssyi:EKG83_32655"/>
<sequence>MHTSTAPRATPGITPAAAPARPPVRSLVAGVTAMALVGGSVGVSHTLVAAPLFTAQAVRYVVAALVLVALAGLLRVPVVRPRGREWLWLVGIAAIGLVLFNVAVVRGVAHAEPAVVAVAVACVPVLIGVVGPLLERRSPQRQVLLAAVVVTAGGVLVEGAGHADAAGVAWAAVAVLCEAGFTLLAVPVLARHGAWGVSLHSVWLGAVLLVGLGLVTEGPGAVLGLTAGDWVAIAYLAVLVTAVAFVLWYSTVAAVGSGRVGLLTGVAPVAAALTGVALGTRVPGPLVWLGMAVVVAGLAVGLWRAGS</sequence>
<feature type="transmembrane region" description="Helical" evidence="7">
    <location>
        <begin position="86"/>
        <end position="108"/>
    </location>
</feature>
<feature type="transmembrane region" description="Helical" evidence="7">
    <location>
        <begin position="202"/>
        <end position="224"/>
    </location>
</feature>
<dbReference type="GO" id="GO:0016020">
    <property type="term" value="C:membrane"/>
    <property type="evidence" value="ECO:0007669"/>
    <property type="project" value="UniProtKB-SubCell"/>
</dbReference>
<evidence type="ECO:0000256" key="5">
    <source>
        <dbReference type="ARBA" id="ARBA00023136"/>
    </source>
</evidence>
<evidence type="ECO:0000313" key="10">
    <source>
        <dbReference type="Proteomes" id="UP000325787"/>
    </source>
</evidence>
<feature type="domain" description="EamA" evidence="8">
    <location>
        <begin position="31"/>
        <end position="157"/>
    </location>
</feature>
<gene>
    <name evidence="9" type="ORF">EKG83_32655</name>
</gene>
<evidence type="ECO:0000256" key="7">
    <source>
        <dbReference type="SAM" id="Phobius"/>
    </source>
</evidence>
<feature type="transmembrane region" description="Helical" evidence="7">
    <location>
        <begin position="167"/>
        <end position="190"/>
    </location>
</feature>
<feature type="transmembrane region" description="Helical" evidence="7">
    <location>
        <begin position="143"/>
        <end position="161"/>
    </location>
</feature>
<feature type="domain" description="EamA" evidence="8">
    <location>
        <begin position="166"/>
        <end position="300"/>
    </location>
</feature>
<dbReference type="Proteomes" id="UP000325787">
    <property type="component" value="Chromosome"/>
</dbReference>
<keyword evidence="10" id="KW-1185">Reference proteome</keyword>
<name>A0A5Q0H6A9_SACSY</name>
<evidence type="ECO:0000259" key="8">
    <source>
        <dbReference type="Pfam" id="PF00892"/>
    </source>
</evidence>
<evidence type="ECO:0000256" key="4">
    <source>
        <dbReference type="ARBA" id="ARBA00022989"/>
    </source>
</evidence>
<evidence type="ECO:0000256" key="1">
    <source>
        <dbReference type="ARBA" id="ARBA00004141"/>
    </source>
</evidence>
<feature type="transmembrane region" description="Helical" evidence="7">
    <location>
        <begin position="286"/>
        <end position="305"/>
    </location>
</feature>
<protein>
    <submittedName>
        <fullName evidence="9">EamA family transporter</fullName>
    </submittedName>
</protein>
<feature type="transmembrane region" description="Helical" evidence="7">
    <location>
        <begin position="230"/>
        <end position="248"/>
    </location>
</feature>
<keyword evidence="5 7" id="KW-0472">Membrane</keyword>
<evidence type="ECO:0000256" key="6">
    <source>
        <dbReference type="SAM" id="MobiDB-lite"/>
    </source>
</evidence>